<keyword evidence="3" id="KW-1185">Reference proteome</keyword>
<evidence type="ECO:0000256" key="1">
    <source>
        <dbReference type="SAM" id="MobiDB-lite"/>
    </source>
</evidence>
<dbReference type="EMBL" id="SPHZ02000010">
    <property type="protein sequence ID" value="KAF0896687.1"/>
    <property type="molecule type" value="Genomic_DNA"/>
</dbReference>
<evidence type="ECO:0000313" key="2">
    <source>
        <dbReference type="EMBL" id="KAF0896687.1"/>
    </source>
</evidence>
<feature type="compositionally biased region" description="Polar residues" evidence="1">
    <location>
        <begin position="1"/>
        <end position="11"/>
    </location>
</feature>
<gene>
    <name evidence="2" type="ORF">E2562_027032</name>
</gene>
<feature type="region of interest" description="Disordered" evidence="1">
    <location>
        <begin position="1"/>
        <end position="23"/>
    </location>
</feature>
<sequence length="96" mass="10447">MAKLTPTFTTNKEGDKGNGTLELGLTTGRVGARLDKNRAPAVAGEERVVGCWRERKMAKGTGGWWERGDGARPAGERQVARALYRHWRLGGWPGGV</sequence>
<organism evidence="2 3">
    <name type="scientific">Oryza meyeriana var. granulata</name>
    <dbReference type="NCBI Taxonomy" id="110450"/>
    <lineage>
        <taxon>Eukaryota</taxon>
        <taxon>Viridiplantae</taxon>
        <taxon>Streptophyta</taxon>
        <taxon>Embryophyta</taxon>
        <taxon>Tracheophyta</taxon>
        <taxon>Spermatophyta</taxon>
        <taxon>Magnoliopsida</taxon>
        <taxon>Liliopsida</taxon>
        <taxon>Poales</taxon>
        <taxon>Poaceae</taxon>
        <taxon>BOP clade</taxon>
        <taxon>Oryzoideae</taxon>
        <taxon>Oryzeae</taxon>
        <taxon>Oryzinae</taxon>
        <taxon>Oryza</taxon>
        <taxon>Oryza meyeriana</taxon>
    </lineage>
</organism>
<name>A0A6G1C9J4_9ORYZ</name>
<protein>
    <recommendedName>
        <fullName evidence="4">DUF834 domain-containing protein</fullName>
    </recommendedName>
</protein>
<comment type="caution">
    <text evidence="2">The sequence shown here is derived from an EMBL/GenBank/DDBJ whole genome shotgun (WGS) entry which is preliminary data.</text>
</comment>
<dbReference type="AlphaFoldDB" id="A0A6G1C9J4"/>
<dbReference type="Proteomes" id="UP000479710">
    <property type="component" value="Unassembled WGS sequence"/>
</dbReference>
<evidence type="ECO:0000313" key="3">
    <source>
        <dbReference type="Proteomes" id="UP000479710"/>
    </source>
</evidence>
<accession>A0A6G1C9J4</accession>
<proteinExistence type="predicted"/>
<reference evidence="2 3" key="1">
    <citation type="submission" date="2019-11" db="EMBL/GenBank/DDBJ databases">
        <title>Whole genome sequence of Oryza granulata.</title>
        <authorList>
            <person name="Li W."/>
        </authorList>
    </citation>
    <scope>NUCLEOTIDE SEQUENCE [LARGE SCALE GENOMIC DNA]</scope>
    <source>
        <strain evidence="3">cv. Menghai</strain>
        <tissue evidence="2">Leaf</tissue>
    </source>
</reference>
<evidence type="ECO:0008006" key="4">
    <source>
        <dbReference type="Google" id="ProtNLM"/>
    </source>
</evidence>